<dbReference type="Gene3D" id="3.90.1720.30">
    <property type="entry name" value="PPPDE domains"/>
    <property type="match status" value="1"/>
</dbReference>
<dbReference type="InterPro" id="IPR042266">
    <property type="entry name" value="PPPDE_sf"/>
</dbReference>
<gene>
    <name evidence="7" type="ORF">HINF_LOCUS15252</name>
    <name evidence="5" type="ORF">HINF_LOCUS36584</name>
    <name evidence="8" type="ORF">HINF_LOCUS42283</name>
    <name evidence="9" type="ORF">HINF_LOCUS53084</name>
    <name evidence="6" type="ORF">HINF_LOCUS61982</name>
</gene>
<dbReference type="SMART" id="SM01179">
    <property type="entry name" value="DUF862"/>
    <property type="match status" value="1"/>
</dbReference>
<keyword evidence="10" id="KW-1185">Reference proteome</keyword>
<dbReference type="EMBL" id="CATOUU010000792">
    <property type="protein sequence ID" value="CAI9948939.1"/>
    <property type="molecule type" value="Genomic_DNA"/>
</dbReference>
<feature type="domain" description="PPPDE" evidence="4">
    <location>
        <begin position="3"/>
        <end position="143"/>
    </location>
</feature>
<evidence type="ECO:0000313" key="10">
    <source>
        <dbReference type="Proteomes" id="UP001642409"/>
    </source>
</evidence>
<dbReference type="Proteomes" id="UP001642409">
    <property type="component" value="Unassembled WGS sequence"/>
</dbReference>
<evidence type="ECO:0000313" key="8">
    <source>
        <dbReference type="EMBL" id="CAL6047597.1"/>
    </source>
</evidence>
<name>A0AA86UBE5_9EUKA</name>
<dbReference type="EMBL" id="CAXDID020000036">
    <property type="protein sequence ID" value="CAL5997447.1"/>
    <property type="molecule type" value="Genomic_DNA"/>
</dbReference>
<dbReference type="PANTHER" id="PTHR12378:SF7">
    <property type="entry name" value="DESUMOYLATING ISOPEPTIDASE 1"/>
    <property type="match status" value="1"/>
</dbReference>
<evidence type="ECO:0000259" key="4">
    <source>
        <dbReference type="PROSITE" id="PS51858"/>
    </source>
</evidence>
<dbReference type="AlphaFoldDB" id="A0AA86UBE5"/>
<keyword evidence="2" id="KW-0645">Protease</keyword>
<dbReference type="GO" id="GO:0008233">
    <property type="term" value="F:peptidase activity"/>
    <property type="evidence" value="ECO:0007669"/>
    <property type="project" value="UniProtKB-KW"/>
</dbReference>
<dbReference type="GO" id="GO:0006508">
    <property type="term" value="P:proteolysis"/>
    <property type="evidence" value="ECO:0007669"/>
    <property type="project" value="UniProtKB-KW"/>
</dbReference>
<comment type="similarity">
    <text evidence="1">Belongs to the DeSI family.</text>
</comment>
<organism evidence="5">
    <name type="scientific">Hexamita inflata</name>
    <dbReference type="NCBI Taxonomy" id="28002"/>
    <lineage>
        <taxon>Eukaryota</taxon>
        <taxon>Metamonada</taxon>
        <taxon>Diplomonadida</taxon>
        <taxon>Hexamitidae</taxon>
        <taxon>Hexamitinae</taxon>
        <taxon>Hexamita</taxon>
    </lineage>
</organism>
<proteinExistence type="inferred from homology"/>
<dbReference type="Pfam" id="PF05903">
    <property type="entry name" value="Peptidase_C97"/>
    <property type="match status" value="1"/>
</dbReference>
<evidence type="ECO:0000313" key="6">
    <source>
        <dbReference type="EMBL" id="CAI9974337.1"/>
    </source>
</evidence>
<dbReference type="GO" id="GO:0070646">
    <property type="term" value="P:protein modification by small protein removal"/>
    <property type="evidence" value="ECO:0007669"/>
    <property type="project" value="TreeGrafter"/>
</dbReference>
<evidence type="ECO:0000256" key="1">
    <source>
        <dbReference type="ARBA" id="ARBA00008140"/>
    </source>
</evidence>
<evidence type="ECO:0000313" key="7">
    <source>
        <dbReference type="EMBL" id="CAL5997447.1"/>
    </source>
</evidence>
<evidence type="ECO:0000313" key="5">
    <source>
        <dbReference type="EMBL" id="CAI9948939.1"/>
    </source>
</evidence>
<dbReference type="EMBL" id="CAXDID020000268">
    <property type="protein sequence ID" value="CAL6067564.1"/>
    <property type="molecule type" value="Genomic_DNA"/>
</dbReference>
<dbReference type="EMBL" id="CATOUU010001142">
    <property type="protein sequence ID" value="CAI9974337.1"/>
    <property type="molecule type" value="Genomic_DNA"/>
</dbReference>
<evidence type="ECO:0000313" key="9">
    <source>
        <dbReference type="EMBL" id="CAL6067564.1"/>
    </source>
</evidence>
<reference evidence="7 10" key="2">
    <citation type="submission" date="2024-07" db="EMBL/GenBank/DDBJ databases">
        <authorList>
            <person name="Akdeniz Z."/>
        </authorList>
    </citation>
    <scope>NUCLEOTIDE SEQUENCE [LARGE SCALE GENOMIC DNA]</scope>
</reference>
<protein>
    <submittedName>
        <fullName evidence="5">PPPDE peptidase domain-containing protein</fullName>
    </submittedName>
    <submittedName>
        <fullName evidence="7">PPPDE_peptidase domain-containing protein</fullName>
    </submittedName>
</protein>
<reference evidence="5" key="1">
    <citation type="submission" date="2023-06" db="EMBL/GenBank/DDBJ databases">
        <authorList>
            <person name="Kurt Z."/>
        </authorList>
    </citation>
    <scope>NUCLEOTIDE SEQUENCE</scope>
</reference>
<dbReference type="PROSITE" id="PS51858">
    <property type="entry name" value="PPPDE"/>
    <property type="match status" value="1"/>
</dbReference>
<evidence type="ECO:0000256" key="3">
    <source>
        <dbReference type="ARBA" id="ARBA00022801"/>
    </source>
</evidence>
<comment type="caution">
    <text evidence="5">The sequence shown here is derived from an EMBL/GenBank/DDBJ whole genome shotgun (WGS) entry which is preliminary data.</text>
</comment>
<dbReference type="EMBL" id="CAXDID020000172">
    <property type="protein sequence ID" value="CAL6047597.1"/>
    <property type="molecule type" value="Genomic_DNA"/>
</dbReference>
<dbReference type="InterPro" id="IPR008580">
    <property type="entry name" value="PPPDE_dom"/>
</dbReference>
<accession>A0AA86UBE5</accession>
<evidence type="ECO:0000256" key="2">
    <source>
        <dbReference type="ARBA" id="ARBA00022670"/>
    </source>
</evidence>
<dbReference type="PANTHER" id="PTHR12378">
    <property type="entry name" value="DESUMOYLATING ISOPEPTIDASE"/>
    <property type="match status" value="1"/>
</dbReference>
<sequence length="418" mass="47172">MPSQVTLHVYDLSNGMAASLSQSLLQKEFKAVYHTGVVVYGVEYFYGDGIATGYPANTPYGKPIRKEDMGETQKSQSEIMTWVTSQATAFSGATYNPLAHNCNHFSDAMTTFLTGHGIPSEILSQPDELLSTPIGKTIANLFGFSAAPLEYKKEEIDPELASLYIDEPKIFLGEDDELVQAIQNMHLSAQFSHQLNKVLNAVNDKKDFEADKAVLAEMKASEKNEDLFNLLALLCATSSYDNIPEELLPHNLFESQSKTSDAFLRYVNNYLAETNGMREARLKAVLYAGFIRNAMEDEKVVLMACRCYYQFSRTQTLQNIKQITPIPHLVTVYQQYVQKRQTNQKPWTACINLVCGALGRFMLTIKPRDITAFNQQRIKLQKEIDFESVKEVNAPCIKDLIKMIGKKEVKRNSEDDMF</sequence>
<keyword evidence="3" id="KW-0378">Hydrolase</keyword>